<dbReference type="EMBL" id="OJIN01000217">
    <property type="protein sequence ID" value="SPD75683.1"/>
    <property type="molecule type" value="Genomic_DNA"/>
</dbReference>
<organism evidence="1">
    <name type="scientific">uncultured Desulfobacterium sp</name>
    <dbReference type="NCBI Taxonomy" id="201089"/>
    <lineage>
        <taxon>Bacteria</taxon>
        <taxon>Pseudomonadati</taxon>
        <taxon>Thermodesulfobacteriota</taxon>
        <taxon>Desulfobacteria</taxon>
        <taxon>Desulfobacterales</taxon>
        <taxon>Desulfobacteriaceae</taxon>
        <taxon>Desulfobacterium</taxon>
        <taxon>environmental samples</taxon>
    </lineage>
</organism>
<reference evidence="1" key="1">
    <citation type="submission" date="2018-01" db="EMBL/GenBank/DDBJ databases">
        <authorList>
            <person name="Regsiter A."/>
            <person name="William W."/>
        </authorList>
    </citation>
    <scope>NUCLEOTIDE SEQUENCE</scope>
    <source>
        <strain evidence="1">TRIP AH-1</strain>
    </source>
</reference>
<name>A0A445N1V6_9BACT</name>
<proteinExistence type="predicted"/>
<gene>
    <name evidence="1" type="ORF">PITCH_A720023</name>
</gene>
<evidence type="ECO:0000313" key="1">
    <source>
        <dbReference type="EMBL" id="SPD75683.1"/>
    </source>
</evidence>
<sequence>MVLETNVAEITANPVSDEVYGIDAAGTPGILSPEYTTEGVTQNPGATSPVLDLVTDATGVSYVISETAVSTWDPNLNSFTLIDGQPILPPAVPATEPPTPMTGTYKSIAIGMDGILYVLFENADTEQYLLKGYPPYITEGVVIDFKPKALNLSSQGNYVSIDITLPSDLAEADIDPSSLKITKIDVAGVGLAEDLAILMAPNTPYSVNSHRLRVKFYRSTKRATSEDQSISWQLQQILAGQNKGQYAATITLEGSVEGSYSKFQGEASFTAIVTKKTK</sequence>
<protein>
    <submittedName>
        <fullName evidence="1">Uncharacterized protein</fullName>
    </submittedName>
</protein>
<accession>A0A445N1V6</accession>
<dbReference type="AlphaFoldDB" id="A0A445N1V6"/>